<sequence length="66" mass="7613">MDSNIPIVIACGIVLHHYKKHYNDPKLTLLEKFVQFSDIDNHESWALFFLGMAIGMKINRVILNAK</sequence>
<evidence type="ECO:0000313" key="1">
    <source>
        <dbReference type="EMBL" id="QHU30232.1"/>
    </source>
</evidence>
<reference evidence="1" key="1">
    <citation type="journal article" date="2020" name="Nature">
        <title>Giant virus diversity and host interactions through global metagenomics.</title>
        <authorList>
            <person name="Schulz F."/>
            <person name="Roux S."/>
            <person name="Paez-Espino D."/>
            <person name="Jungbluth S."/>
            <person name="Walsh D.A."/>
            <person name="Denef V.J."/>
            <person name="McMahon K.D."/>
            <person name="Konstantinidis K.T."/>
            <person name="Eloe-Fadrosh E.A."/>
            <person name="Kyrpides N.C."/>
            <person name="Woyke T."/>
        </authorList>
    </citation>
    <scope>NUCLEOTIDE SEQUENCE</scope>
    <source>
        <strain evidence="1">GVMAG-M-3300027833-11</strain>
    </source>
</reference>
<accession>A0A6C0LLX8</accession>
<dbReference type="EMBL" id="MN740504">
    <property type="protein sequence ID" value="QHU30232.1"/>
    <property type="molecule type" value="Genomic_DNA"/>
</dbReference>
<dbReference type="AlphaFoldDB" id="A0A6C0LLX8"/>
<proteinExistence type="predicted"/>
<protein>
    <submittedName>
        <fullName evidence="1">Uncharacterized protein</fullName>
    </submittedName>
</protein>
<organism evidence="1">
    <name type="scientific">viral metagenome</name>
    <dbReference type="NCBI Taxonomy" id="1070528"/>
    <lineage>
        <taxon>unclassified sequences</taxon>
        <taxon>metagenomes</taxon>
        <taxon>organismal metagenomes</taxon>
    </lineage>
</organism>
<name>A0A6C0LLX8_9ZZZZ</name>